<dbReference type="EMBL" id="PXZO01000001">
    <property type="protein sequence ID" value="PSK15403.1"/>
    <property type="molecule type" value="Genomic_DNA"/>
</dbReference>
<evidence type="ECO:0000256" key="3">
    <source>
        <dbReference type="ARBA" id="ARBA00022679"/>
    </source>
</evidence>
<comment type="caution">
    <text evidence="8">The sequence shown here is derived from an EMBL/GenBank/DDBJ whole genome shotgun (WGS) entry which is preliminary data.</text>
</comment>
<dbReference type="Proteomes" id="UP000241645">
    <property type="component" value="Unassembled WGS sequence"/>
</dbReference>
<evidence type="ECO:0000256" key="4">
    <source>
        <dbReference type="ARBA" id="ARBA00022691"/>
    </source>
</evidence>
<comment type="similarity">
    <text evidence="6 7">Belongs to the class I-like SAM-binding methyltransferase superfamily. C5-methyltransferase family.</text>
</comment>
<reference evidence="8 9" key="1">
    <citation type="submission" date="2018-03" db="EMBL/GenBank/DDBJ databases">
        <title>Brevisbacillus phylogenomics.</title>
        <authorList>
            <person name="Dunlap C."/>
        </authorList>
    </citation>
    <scope>NUCLEOTIDE SEQUENCE [LARGE SCALE GENOMIC DNA]</scope>
    <source>
        <strain evidence="8 9">NRRL B-41110</strain>
    </source>
</reference>
<keyword evidence="5" id="KW-0680">Restriction system</keyword>
<sequence>MSNAPTLFTFFSGAGFLDLGFEDSGYKVSFVNEYHKPFMDTYIHSRRALQHPEPEFGYHLEDISVFTEEPNKDELSKMVRACRARNELIGFIGGPPCPDFSVGGKNRGSEGENGKLTATYVTLICQQQPDFFVFENVKGLWRTKKHREFFEEMKAMLREHGYSTTERLIDAMEYGVPQQRERIILIGFKNETLKNMNIPVENGTSLDDVFPWLNRIKYTKEQLQSIPFPTQDPFQEDGTLGKPVGVPDELTVEYWFEKNDVYQHPNANLYFQPRAGLAKFLVIPEGDDSKKSYKRLHRWRYSPTAAYGNNEVHLHPYKARRLSVSEALAIQSLPKAYTLPPDITLSNAFKTVGNGVPYLASRGIAETILDFLQ</sequence>
<accession>A0ABX5FX82</accession>
<dbReference type="PRINTS" id="PR00105">
    <property type="entry name" value="C5METTRFRASE"/>
</dbReference>
<dbReference type="InterPro" id="IPR001525">
    <property type="entry name" value="C5_MeTfrase"/>
</dbReference>
<evidence type="ECO:0000256" key="6">
    <source>
        <dbReference type="PROSITE-ProRule" id="PRU01016"/>
    </source>
</evidence>
<organism evidence="8 9">
    <name type="scientific">Brevibacillus porteri</name>
    <dbReference type="NCBI Taxonomy" id="2126350"/>
    <lineage>
        <taxon>Bacteria</taxon>
        <taxon>Bacillati</taxon>
        <taxon>Bacillota</taxon>
        <taxon>Bacilli</taxon>
        <taxon>Bacillales</taxon>
        <taxon>Paenibacillaceae</taxon>
        <taxon>Brevibacillus</taxon>
    </lineage>
</organism>
<keyword evidence="2 6" id="KW-0489">Methyltransferase</keyword>
<dbReference type="PANTHER" id="PTHR10629">
    <property type="entry name" value="CYTOSINE-SPECIFIC METHYLTRANSFERASE"/>
    <property type="match status" value="1"/>
</dbReference>
<name>A0ABX5FX82_9BACL</name>
<evidence type="ECO:0000256" key="1">
    <source>
        <dbReference type="ARBA" id="ARBA00011975"/>
    </source>
</evidence>
<feature type="active site" evidence="6">
    <location>
        <position position="97"/>
    </location>
</feature>
<dbReference type="Gene3D" id="3.40.50.150">
    <property type="entry name" value="Vaccinia Virus protein VP39"/>
    <property type="match status" value="1"/>
</dbReference>
<dbReference type="Gene3D" id="3.90.120.10">
    <property type="entry name" value="DNA Methylase, subunit A, domain 2"/>
    <property type="match status" value="1"/>
</dbReference>
<dbReference type="NCBIfam" id="TIGR00675">
    <property type="entry name" value="dcm"/>
    <property type="match status" value="1"/>
</dbReference>
<keyword evidence="9" id="KW-1185">Reference proteome</keyword>
<evidence type="ECO:0000256" key="5">
    <source>
        <dbReference type="ARBA" id="ARBA00022747"/>
    </source>
</evidence>
<gene>
    <name evidence="8" type="ORF">C7R92_02105</name>
</gene>
<dbReference type="SUPFAM" id="SSF53335">
    <property type="entry name" value="S-adenosyl-L-methionine-dependent methyltransferases"/>
    <property type="match status" value="1"/>
</dbReference>
<dbReference type="EC" id="2.1.1.37" evidence="1"/>
<dbReference type="RefSeq" id="WP_106833050.1">
    <property type="nucleotide sequence ID" value="NZ_JARMEW010000035.1"/>
</dbReference>
<evidence type="ECO:0000256" key="2">
    <source>
        <dbReference type="ARBA" id="ARBA00022603"/>
    </source>
</evidence>
<dbReference type="GeneID" id="95748938"/>
<keyword evidence="3 6" id="KW-0808">Transferase</keyword>
<dbReference type="InterPro" id="IPR029063">
    <property type="entry name" value="SAM-dependent_MTases_sf"/>
</dbReference>
<dbReference type="PANTHER" id="PTHR10629:SF52">
    <property type="entry name" value="DNA (CYTOSINE-5)-METHYLTRANSFERASE 1"/>
    <property type="match status" value="1"/>
</dbReference>
<proteinExistence type="inferred from homology"/>
<evidence type="ECO:0000256" key="7">
    <source>
        <dbReference type="RuleBase" id="RU000416"/>
    </source>
</evidence>
<dbReference type="Pfam" id="PF00145">
    <property type="entry name" value="DNA_methylase"/>
    <property type="match status" value="1"/>
</dbReference>
<keyword evidence="4 6" id="KW-0949">S-adenosyl-L-methionine</keyword>
<dbReference type="PROSITE" id="PS51679">
    <property type="entry name" value="SAM_MT_C5"/>
    <property type="match status" value="1"/>
</dbReference>
<evidence type="ECO:0000313" key="8">
    <source>
        <dbReference type="EMBL" id="PSK15403.1"/>
    </source>
</evidence>
<evidence type="ECO:0000313" key="9">
    <source>
        <dbReference type="Proteomes" id="UP000241645"/>
    </source>
</evidence>
<dbReference type="InterPro" id="IPR050390">
    <property type="entry name" value="C5-Methyltransferase"/>
</dbReference>
<protein>
    <recommendedName>
        <fullName evidence="1">DNA (cytosine-5-)-methyltransferase</fullName>
        <ecNumber evidence="1">2.1.1.37</ecNumber>
    </recommendedName>
</protein>
<dbReference type="GO" id="GO:0008168">
    <property type="term" value="F:methyltransferase activity"/>
    <property type="evidence" value="ECO:0007669"/>
    <property type="project" value="UniProtKB-KW"/>
</dbReference>
<dbReference type="GO" id="GO:0032259">
    <property type="term" value="P:methylation"/>
    <property type="evidence" value="ECO:0007669"/>
    <property type="project" value="UniProtKB-KW"/>
</dbReference>